<dbReference type="AlphaFoldDB" id="A0A8C8AW34"/>
<dbReference type="PANTHER" id="PTHR23411">
    <property type="entry name" value="TAPASIN"/>
    <property type="match status" value="1"/>
</dbReference>
<dbReference type="Gene3D" id="2.60.40.10">
    <property type="entry name" value="Immunoglobulins"/>
    <property type="match status" value="1"/>
</dbReference>
<dbReference type="FunFam" id="2.60.40.10:FF:000463">
    <property type="entry name" value="Immunoglobulin heavy constant gamma 1"/>
    <property type="match status" value="1"/>
</dbReference>
<dbReference type="Proteomes" id="UP000694552">
    <property type="component" value="Unplaced"/>
</dbReference>
<dbReference type="InterPro" id="IPR007110">
    <property type="entry name" value="Ig-like_dom"/>
</dbReference>
<keyword evidence="4" id="KW-1185">Reference proteome</keyword>
<dbReference type="PROSITE" id="PS50835">
    <property type="entry name" value="IG_LIKE"/>
    <property type="match status" value="1"/>
</dbReference>
<evidence type="ECO:0000259" key="2">
    <source>
        <dbReference type="PROSITE" id="PS50835"/>
    </source>
</evidence>
<reference evidence="3" key="1">
    <citation type="submission" date="2025-08" db="UniProtKB">
        <authorList>
            <consortium name="Ensembl"/>
        </authorList>
    </citation>
    <scope>IDENTIFICATION</scope>
</reference>
<dbReference type="CDD" id="cd05768">
    <property type="entry name" value="IgC1_CH3_IgAGD_CH4_IgAEM"/>
    <property type="match status" value="1"/>
</dbReference>
<dbReference type="InterPro" id="IPR036179">
    <property type="entry name" value="Ig-like_dom_sf"/>
</dbReference>
<dbReference type="InterPro" id="IPR003597">
    <property type="entry name" value="Ig_C1-set"/>
</dbReference>
<accession>A0A8C8AW34</accession>
<protein>
    <recommendedName>
        <fullName evidence="2">Ig-like domain-containing protein</fullName>
    </recommendedName>
</protein>
<dbReference type="InterPro" id="IPR013783">
    <property type="entry name" value="Ig-like_fold"/>
</dbReference>
<feature type="domain" description="Ig-like" evidence="2">
    <location>
        <begin position="1"/>
        <end position="90"/>
    </location>
</feature>
<proteinExistence type="predicted"/>
<name>A0A8C8AW34_9STRI</name>
<evidence type="ECO:0000313" key="4">
    <source>
        <dbReference type="Proteomes" id="UP000694552"/>
    </source>
</evidence>
<dbReference type="SUPFAM" id="SSF48726">
    <property type="entry name" value="Immunoglobulin"/>
    <property type="match status" value="1"/>
</dbReference>
<dbReference type="SMART" id="SM00407">
    <property type="entry name" value="IGc1"/>
    <property type="match status" value="1"/>
</dbReference>
<sequence length="96" mass="11014">SNSRATVSLTCLVRGFYPEDISVGWQKTQETLEPTTYDTTPTMKEKTGDTSYFLYSRLVVPKEEWTRGTTYICMVVHEGLPMKFIQRSVQKNPGKK</sequence>
<evidence type="ECO:0000313" key="3">
    <source>
        <dbReference type="Ensembl" id="ENSOSUP00000008641.1"/>
    </source>
</evidence>
<dbReference type="Ensembl" id="ENSOSUT00000008954.1">
    <property type="protein sequence ID" value="ENSOSUP00000008641.1"/>
    <property type="gene ID" value="ENSOSUG00000006377.1"/>
</dbReference>
<dbReference type="PROSITE" id="PS00290">
    <property type="entry name" value="IG_MHC"/>
    <property type="match status" value="1"/>
</dbReference>
<reference evidence="3" key="2">
    <citation type="submission" date="2025-09" db="UniProtKB">
        <authorList>
            <consortium name="Ensembl"/>
        </authorList>
    </citation>
    <scope>IDENTIFICATION</scope>
</reference>
<dbReference type="InterPro" id="IPR003006">
    <property type="entry name" value="Ig/MHC_CS"/>
</dbReference>
<organism evidence="3 4">
    <name type="scientific">Otus sunia</name>
    <name type="common">Oriental scops-owl</name>
    <dbReference type="NCBI Taxonomy" id="257818"/>
    <lineage>
        <taxon>Eukaryota</taxon>
        <taxon>Metazoa</taxon>
        <taxon>Chordata</taxon>
        <taxon>Craniata</taxon>
        <taxon>Vertebrata</taxon>
        <taxon>Euteleostomi</taxon>
        <taxon>Archelosauria</taxon>
        <taxon>Archosauria</taxon>
        <taxon>Dinosauria</taxon>
        <taxon>Saurischia</taxon>
        <taxon>Theropoda</taxon>
        <taxon>Coelurosauria</taxon>
        <taxon>Aves</taxon>
        <taxon>Neognathae</taxon>
        <taxon>Neoaves</taxon>
        <taxon>Telluraves</taxon>
        <taxon>Strigiformes</taxon>
        <taxon>Strigidae</taxon>
        <taxon>Otus</taxon>
    </lineage>
</organism>
<keyword evidence="1" id="KW-0393">Immunoglobulin domain</keyword>
<evidence type="ECO:0000256" key="1">
    <source>
        <dbReference type="ARBA" id="ARBA00023319"/>
    </source>
</evidence>
<dbReference type="InterPro" id="IPR050380">
    <property type="entry name" value="Immune_Resp_Modulators"/>
</dbReference>
<dbReference type="Pfam" id="PF07654">
    <property type="entry name" value="C1-set"/>
    <property type="match status" value="1"/>
</dbReference>